<dbReference type="PANTHER" id="PTHR47199">
    <property type="entry name" value="PHOTOSYSTEM II STABILITY/ASSEMBLY FACTOR HCF136, CHLOROPLASTIC"/>
    <property type="match status" value="1"/>
</dbReference>
<gene>
    <name evidence="1" type="ORF">Thert_02847</name>
</gene>
<protein>
    <submittedName>
        <fullName evidence="1">Photosystem II stability assembly factor-like protein</fullName>
    </submittedName>
</protein>
<proteinExistence type="predicted"/>
<dbReference type="Proteomes" id="UP000214975">
    <property type="component" value="Chromosome"/>
</dbReference>
<sequence length="604" mass="67999">MWRITYKIMALFITLLFFLSGCGINKTQESGINNKIAKINKNVEYSYSLNSIPKFGLQAIYFINGKDGWAGGQGIILSTNDGGKNWSVEHTGSFNILAFDFVNSIYGWAISDKSILRTTNGGKTWTELPKLSANITNIKFVTVDKGYGLSGDKLYVTNDGGQTWESINTKIKIDSYDFVDQYHGFASYNNSIYYTKDGGISWNFLFNPYLQGEWNVEISAIDLNDIWAIYRGKSSSMNKQPYLILKTNDGGKTWSTLAEESYFGDLYGSHKSSNFLGSYLSTINIVDKDTAFAIGLNPANESDKMIISRTTDGGNTWSSYPIPQFDLESLIEGPIPISFVDTYNGWIASTKNGNGIILNTLDGGQTWQQQYPVRKDNNQKNSEFINPVIIDALKDIAGNAIIKIYAPSVVPLPEDKKNLYITAAPKMGKFNDNYNVDLIITDKPLDVKSSKIESNKNDANNILGDFGGLLFSSDIDAENYISAIEQNNGFIVDDESQKLNYKDFIWGHVYYKKGKYSVQWKEGRWIVEVNSEEKPQLDLAKQMVKYLQNYNLPVPLYKGLIVVNISKNKTTTNIYWAKESSVYYINYNFKPIDALQMAVSMKEN</sequence>
<dbReference type="SUPFAM" id="SSF110296">
    <property type="entry name" value="Oligoxyloglucan reducing end-specific cellobiohydrolase"/>
    <property type="match status" value="2"/>
</dbReference>
<dbReference type="InterPro" id="IPR015943">
    <property type="entry name" value="WD40/YVTN_repeat-like_dom_sf"/>
</dbReference>
<dbReference type="PROSITE" id="PS51257">
    <property type="entry name" value="PROKAR_LIPOPROTEIN"/>
    <property type="match status" value="1"/>
</dbReference>
<dbReference type="PANTHER" id="PTHR47199:SF2">
    <property type="entry name" value="PHOTOSYSTEM II STABILITY_ASSEMBLY FACTOR HCF136, CHLOROPLASTIC"/>
    <property type="match status" value="1"/>
</dbReference>
<evidence type="ECO:0000313" key="2">
    <source>
        <dbReference type="Proteomes" id="UP000214975"/>
    </source>
</evidence>
<dbReference type="RefSeq" id="WP_094397859.1">
    <property type="nucleotide sequence ID" value="NZ_CP016893.1"/>
</dbReference>
<organism evidence="1 2">
    <name type="scientific">Thermoanaerobacterium thermosaccharolyticum</name>
    <name type="common">Clostridium thermosaccharolyticum</name>
    <dbReference type="NCBI Taxonomy" id="1517"/>
    <lineage>
        <taxon>Bacteria</taxon>
        <taxon>Bacillati</taxon>
        <taxon>Bacillota</taxon>
        <taxon>Clostridia</taxon>
        <taxon>Thermoanaerobacterales</taxon>
        <taxon>Thermoanaerobacteraceae</taxon>
        <taxon>Thermoanaerobacterium</taxon>
    </lineage>
</organism>
<dbReference type="AlphaFoldDB" id="A0A223I1S0"/>
<accession>A0A223I1S0</accession>
<dbReference type="Gene3D" id="2.130.10.10">
    <property type="entry name" value="YVTN repeat-like/Quinoprotein amine dehydrogenase"/>
    <property type="match status" value="2"/>
</dbReference>
<name>A0A223I1S0_THETR</name>
<dbReference type="EMBL" id="CP016893">
    <property type="protein sequence ID" value="AST58660.1"/>
    <property type="molecule type" value="Genomic_DNA"/>
</dbReference>
<dbReference type="CDD" id="cd15482">
    <property type="entry name" value="Sialidase_non-viral"/>
    <property type="match status" value="1"/>
</dbReference>
<reference evidence="1 2" key="1">
    <citation type="submission" date="2016-08" db="EMBL/GenBank/DDBJ databases">
        <title>A novel genetic cassette of butanologenic Thermoanaerobacterium thermosaccharolyticum that directly convert cellulose to butanol.</title>
        <authorList>
            <person name="Li T."/>
            <person name="He J."/>
        </authorList>
    </citation>
    <scope>NUCLEOTIDE SEQUENCE [LARGE SCALE GENOMIC DNA]</scope>
    <source>
        <strain evidence="1 2">TG57</strain>
    </source>
</reference>
<evidence type="ECO:0000313" key="1">
    <source>
        <dbReference type="EMBL" id="AST58660.1"/>
    </source>
</evidence>